<evidence type="ECO:0000256" key="4">
    <source>
        <dbReference type="ARBA" id="ARBA00023163"/>
    </source>
</evidence>
<dbReference type="RefSeq" id="WP_117488643.1">
    <property type="nucleotide sequence ID" value="NZ_QVIG01000001.1"/>
</dbReference>
<dbReference type="EMBL" id="QVIG01000001">
    <property type="protein sequence ID" value="RGD60504.1"/>
    <property type="molecule type" value="Genomic_DNA"/>
</dbReference>
<dbReference type="SUPFAM" id="SSF89082">
    <property type="entry name" value="Antibiotic binding domain of TipA-like multidrug resistance regulators"/>
    <property type="match status" value="1"/>
</dbReference>
<feature type="region of interest" description="Disordered" evidence="5">
    <location>
        <begin position="253"/>
        <end position="277"/>
    </location>
</feature>
<protein>
    <submittedName>
        <fullName evidence="7">MerR family transcriptional regulator</fullName>
    </submittedName>
</protein>
<sequence>MTSEGYSVGAVAKIAKVTVRTLHHYDEIGLLSPAGRTRSGYRRYVDADLDRLQQVLFYRELGFPLDEIAAILDDDSVSPTEHLRRQHRLLTDRIGHLQELASAVEHAMEARRMGIQLTPEEKFEVFGEGYQEDWEQEAEQRWGDTAAWAESQRRTGGYSKADWQRIQAEMTALNERLAGAVTAGEPADGTVATGLAEEHRQHIRQNFYDCTYTIHRGLACLYVSDPRWTDTYEKIAPGLAQWLHDAIVANADRREGKAEEKAAEKRAEERAEEREGQ</sequence>
<evidence type="ECO:0000256" key="1">
    <source>
        <dbReference type="ARBA" id="ARBA00023015"/>
    </source>
</evidence>
<evidence type="ECO:0000313" key="8">
    <source>
        <dbReference type="Proteomes" id="UP000263377"/>
    </source>
</evidence>
<dbReference type="CDD" id="cd01106">
    <property type="entry name" value="HTH_TipAL-Mta"/>
    <property type="match status" value="1"/>
</dbReference>
<dbReference type="GO" id="GO:0003677">
    <property type="term" value="F:DNA binding"/>
    <property type="evidence" value="ECO:0007669"/>
    <property type="project" value="UniProtKB-KW"/>
</dbReference>
<feature type="domain" description="HTH merR-type" evidence="6">
    <location>
        <begin position="5"/>
        <end position="74"/>
    </location>
</feature>
<evidence type="ECO:0000313" key="7">
    <source>
        <dbReference type="EMBL" id="RGD60504.1"/>
    </source>
</evidence>
<evidence type="ECO:0000256" key="5">
    <source>
        <dbReference type="SAM" id="MobiDB-lite"/>
    </source>
</evidence>
<dbReference type="PANTHER" id="PTHR30204:SF90">
    <property type="entry name" value="HTH-TYPE TRANSCRIPTIONAL ACTIVATOR MTA"/>
    <property type="match status" value="1"/>
</dbReference>
<evidence type="ECO:0000259" key="6">
    <source>
        <dbReference type="PROSITE" id="PS50937"/>
    </source>
</evidence>
<dbReference type="PROSITE" id="PS50937">
    <property type="entry name" value="HTH_MERR_2"/>
    <property type="match status" value="1"/>
</dbReference>
<gene>
    <name evidence="7" type="ORF">DR950_24435</name>
</gene>
<dbReference type="Proteomes" id="UP000263377">
    <property type="component" value="Unassembled WGS sequence"/>
</dbReference>
<dbReference type="PRINTS" id="PR00040">
    <property type="entry name" value="HTHMERR"/>
</dbReference>
<dbReference type="AlphaFoldDB" id="A0A372ZYB1"/>
<proteinExistence type="predicted"/>
<reference evidence="7 8" key="1">
    <citation type="submission" date="2018-08" db="EMBL/GenBank/DDBJ databases">
        <title>Diversity &amp; Physiological Properties of Lignin-Decomposing Actinobacteria from Soil.</title>
        <authorList>
            <person name="Roh S.G."/>
            <person name="Kim S.B."/>
        </authorList>
    </citation>
    <scope>NUCLEOTIDE SEQUENCE [LARGE SCALE GENOMIC DNA]</scope>
    <source>
        <strain evidence="7 8">MMS17-GH009</strain>
    </source>
</reference>
<accession>A0A372ZYB1</accession>
<dbReference type="GO" id="GO:0003700">
    <property type="term" value="F:DNA-binding transcription factor activity"/>
    <property type="evidence" value="ECO:0007669"/>
    <property type="project" value="InterPro"/>
</dbReference>
<keyword evidence="8" id="KW-1185">Reference proteome</keyword>
<comment type="caution">
    <text evidence="7">The sequence shown here is derived from an EMBL/GenBank/DDBJ whole genome shotgun (WGS) entry which is preliminary data.</text>
</comment>
<keyword evidence="4" id="KW-0804">Transcription</keyword>
<dbReference type="Pfam" id="PF13411">
    <property type="entry name" value="MerR_1"/>
    <property type="match status" value="1"/>
</dbReference>
<dbReference type="Gene3D" id="1.10.1660.10">
    <property type="match status" value="1"/>
</dbReference>
<evidence type="ECO:0000256" key="3">
    <source>
        <dbReference type="ARBA" id="ARBA00023159"/>
    </source>
</evidence>
<organism evidence="7 8">
    <name type="scientific">Kitasatospora xanthocidica</name>
    <dbReference type="NCBI Taxonomy" id="83382"/>
    <lineage>
        <taxon>Bacteria</taxon>
        <taxon>Bacillati</taxon>
        <taxon>Actinomycetota</taxon>
        <taxon>Actinomycetes</taxon>
        <taxon>Kitasatosporales</taxon>
        <taxon>Streptomycetaceae</taxon>
        <taxon>Kitasatospora</taxon>
    </lineage>
</organism>
<name>A0A372ZYB1_9ACTN</name>
<dbReference type="InterPro" id="IPR000551">
    <property type="entry name" value="MerR-type_HTH_dom"/>
</dbReference>
<dbReference type="Pfam" id="PF07739">
    <property type="entry name" value="TipAS"/>
    <property type="match status" value="1"/>
</dbReference>
<dbReference type="InterPro" id="IPR012925">
    <property type="entry name" value="TipAS_dom"/>
</dbReference>
<dbReference type="PANTHER" id="PTHR30204">
    <property type="entry name" value="REDOX-CYCLING DRUG-SENSING TRANSCRIPTIONAL ACTIVATOR SOXR"/>
    <property type="match status" value="1"/>
</dbReference>
<keyword evidence="2" id="KW-0238">DNA-binding</keyword>
<dbReference type="SUPFAM" id="SSF46955">
    <property type="entry name" value="Putative DNA-binding domain"/>
    <property type="match status" value="1"/>
</dbReference>
<keyword evidence="1" id="KW-0805">Transcription regulation</keyword>
<dbReference type="SMART" id="SM00422">
    <property type="entry name" value="HTH_MERR"/>
    <property type="match status" value="1"/>
</dbReference>
<dbReference type="Gene3D" id="1.10.490.50">
    <property type="entry name" value="Antibiotic binding domain of TipA-like multidrug resistance regulators"/>
    <property type="match status" value="1"/>
</dbReference>
<dbReference type="InterPro" id="IPR009061">
    <property type="entry name" value="DNA-bd_dom_put_sf"/>
</dbReference>
<evidence type="ECO:0000256" key="2">
    <source>
        <dbReference type="ARBA" id="ARBA00023125"/>
    </source>
</evidence>
<keyword evidence="3" id="KW-0010">Activator</keyword>
<dbReference type="InterPro" id="IPR047057">
    <property type="entry name" value="MerR_fam"/>
</dbReference>
<dbReference type="InterPro" id="IPR036244">
    <property type="entry name" value="TipA-like_antibiotic-bd"/>
</dbReference>